<feature type="compositionally biased region" description="Low complexity" evidence="1">
    <location>
        <begin position="93"/>
        <end position="111"/>
    </location>
</feature>
<dbReference type="AlphaFoldDB" id="A0A543I603"/>
<dbReference type="Gene3D" id="1.10.287.1060">
    <property type="entry name" value="ESAT-6-like"/>
    <property type="match status" value="1"/>
</dbReference>
<dbReference type="Proteomes" id="UP000318331">
    <property type="component" value="Unassembled WGS sequence"/>
</dbReference>
<protein>
    <submittedName>
        <fullName evidence="2">WXG100 family type VII secretion target</fullName>
    </submittedName>
</protein>
<keyword evidence="3" id="KW-1185">Reference proteome</keyword>
<evidence type="ECO:0000313" key="2">
    <source>
        <dbReference type="EMBL" id="TQM65971.1"/>
    </source>
</evidence>
<dbReference type="Pfam" id="PF06013">
    <property type="entry name" value="WXG100"/>
    <property type="match status" value="1"/>
</dbReference>
<evidence type="ECO:0000313" key="3">
    <source>
        <dbReference type="Proteomes" id="UP000318331"/>
    </source>
</evidence>
<reference evidence="2 3" key="1">
    <citation type="submission" date="2019-06" db="EMBL/GenBank/DDBJ databases">
        <title>Sequencing the genomes of 1000 actinobacteria strains.</title>
        <authorList>
            <person name="Klenk H.-P."/>
        </authorList>
    </citation>
    <scope>NUCLEOTIDE SEQUENCE [LARGE SCALE GENOMIC DNA]</scope>
    <source>
        <strain evidence="2 3">DSM 18031</strain>
    </source>
</reference>
<sequence>MKFAMGADVLGQLTKKTSSSSEDLRALVKQLAQSAEPLEGRFNGSARAAFDRFKGQTDQIAAELNAALAGVLGGISSMDRSFQEGEQEMAEQTRATDAGAAYDAARFSSSK</sequence>
<comment type="caution">
    <text evidence="2">The sequence shown here is derived from an EMBL/GenBank/DDBJ whole genome shotgun (WGS) entry which is preliminary data.</text>
</comment>
<dbReference type="EMBL" id="VFPN01000001">
    <property type="protein sequence ID" value="TQM65971.1"/>
    <property type="molecule type" value="Genomic_DNA"/>
</dbReference>
<name>A0A543I603_9MICO</name>
<dbReference type="InterPro" id="IPR010310">
    <property type="entry name" value="T7SS_ESAT-6-like"/>
</dbReference>
<gene>
    <name evidence="2" type="ORF">FB466_0791</name>
</gene>
<organism evidence="2 3">
    <name type="scientific">Klugiella xanthotipulae</name>
    <dbReference type="NCBI Taxonomy" id="244735"/>
    <lineage>
        <taxon>Bacteria</taxon>
        <taxon>Bacillati</taxon>
        <taxon>Actinomycetota</taxon>
        <taxon>Actinomycetes</taxon>
        <taxon>Micrococcales</taxon>
        <taxon>Microbacteriaceae</taxon>
        <taxon>Klugiella</taxon>
    </lineage>
</organism>
<accession>A0A543I603</accession>
<dbReference type="InterPro" id="IPR036689">
    <property type="entry name" value="ESAT-6-like_sf"/>
</dbReference>
<evidence type="ECO:0000256" key="1">
    <source>
        <dbReference type="SAM" id="MobiDB-lite"/>
    </source>
</evidence>
<dbReference type="SUPFAM" id="SSF140453">
    <property type="entry name" value="EsxAB dimer-like"/>
    <property type="match status" value="1"/>
</dbReference>
<proteinExistence type="predicted"/>
<dbReference type="OrthoDB" id="3826998at2"/>
<feature type="region of interest" description="Disordered" evidence="1">
    <location>
        <begin position="87"/>
        <end position="111"/>
    </location>
</feature>
<dbReference type="RefSeq" id="WP_141915982.1">
    <property type="nucleotide sequence ID" value="NZ_BAAAYS010000026.1"/>
</dbReference>